<feature type="compositionally biased region" description="Basic and acidic residues" evidence="1">
    <location>
        <begin position="941"/>
        <end position="950"/>
    </location>
</feature>
<evidence type="ECO:0000256" key="1">
    <source>
        <dbReference type="SAM" id="MobiDB-lite"/>
    </source>
</evidence>
<feature type="compositionally biased region" description="Basic and acidic residues" evidence="1">
    <location>
        <begin position="623"/>
        <end position="654"/>
    </location>
</feature>
<feature type="compositionally biased region" description="Low complexity" evidence="1">
    <location>
        <begin position="121"/>
        <end position="130"/>
    </location>
</feature>
<dbReference type="InterPro" id="IPR005069">
    <property type="entry name" value="Nucl-diP-sugar_transferase"/>
</dbReference>
<dbReference type="Pfam" id="PF03407">
    <property type="entry name" value="Nucleotid_trans"/>
    <property type="match status" value="1"/>
</dbReference>
<feature type="compositionally biased region" description="Basic and acidic residues" evidence="1">
    <location>
        <begin position="476"/>
        <end position="487"/>
    </location>
</feature>
<dbReference type="InterPro" id="IPR025322">
    <property type="entry name" value="PADRE_dom"/>
</dbReference>
<feature type="compositionally biased region" description="Polar residues" evidence="1">
    <location>
        <begin position="253"/>
        <end position="263"/>
    </location>
</feature>
<feature type="compositionally biased region" description="Basic and acidic residues" evidence="1">
    <location>
        <begin position="1328"/>
        <end position="1340"/>
    </location>
</feature>
<feature type="compositionally biased region" description="Low complexity" evidence="1">
    <location>
        <begin position="73"/>
        <end position="82"/>
    </location>
</feature>
<feature type="compositionally biased region" description="Low complexity" evidence="1">
    <location>
        <begin position="148"/>
        <end position="160"/>
    </location>
</feature>
<protein>
    <recommendedName>
        <fullName evidence="2">Nucleotide-diphospho-sugar transferase domain-containing protein</fullName>
    </recommendedName>
</protein>
<dbReference type="EMBL" id="JAJAGQ010000012">
    <property type="protein sequence ID" value="KAJ8548364.1"/>
    <property type="molecule type" value="Genomic_DNA"/>
</dbReference>
<comment type="caution">
    <text evidence="3">The sequence shown here is derived from an EMBL/GenBank/DDBJ whole genome shotgun (WGS) entry which is preliminary data.</text>
</comment>
<dbReference type="Pfam" id="PF14009">
    <property type="entry name" value="PADRE"/>
    <property type="match status" value="1"/>
</dbReference>
<dbReference type="GO" id="GO:0016757">
    <property type="term" value="F:glycosyltransferase activity"/>
    <property type="evidence" value="ECO:0007669"/>
    <property type="project" value="InterPro"/>
</dbReference>
<accession>A0A9Q1M2G1</accession>
<feature type="domain" description="Nucleotide-diphospho-sugar transferase" evidence="2">
    <location>
        <begin position="1200"/>
        <end position="1267"/>
    </location>
</feature>
<feature type="compositionally biased region" description="Pro residues" evidence="1">
    <location>
        <begin position="9"/>
        <end position="28"/>
    </location>
</feature>
<keyword evidence="4" id="KW-1185">Reference proteome</keyword>
<feature type="region of interest" description="Disordered" evidence="1">
    <location>
        <begin position="1317"/>
        <end position="1340"/>
    </location>
</feature>
<feature type="region of interest" description="Disordered" evidence="1">
    <location>
        <begin position="253"/>
        <end position="283"/>
    </location>
</feature>
<proteinExistence type="predicted"/>
<feature type="compositionally biased region" description="Basic and acidic residues" evidence="1">
    <location>
        <begin position="886"/>
        <end position="898"/>
    </location>
</feature>
<feature type="compositionally biased region" description="Basic and acidic residues" evidence="1">
    <location>
        <begin position="663"/>
        <end position="672"/>
    </location>
</feature>
<dbReference type="PANTHER" id="PTHR47483:SF1">
    <property type="entry name" value="BETA-ARABINOFURANOSYLTRANSFERASE RAY1"/>
    <property type="match status" value="1"/>
</dbReference>
<feature type="region of interest" description="Disordered" evidence="1">
    <location>
        <begin position="460"/>
        <end position="508"/>
    </location>
</feature>
<feature type="region of interest" description="Disordered" evidence="1">
    <location>
        <begin position="1"/>
        <end position="205"/>
    </location>
</feature>
<sequence>MDFQQPHPYNRPPLPTPPSMAARPPVPSPGSWYSNQFQYHQSPPPQPQQQQWGPPPPPPPPFPGPPNGPYPPHHIQQQAQAQYPPPLPPRPHGNQDWANMNWGQQQSWGNSANSNEDWAAKARAWAAAKAASDHQHQHSQFTHDSRPEQQSYYYEQYTQSADQHLQDMQQAPVLPSSNQHAMTPVAPPQRASFGHSQEPSFFSSAQSPYSLPYTTRDGNFTGDSVASFAQQGNSSINPLVHQQEVPSSYSSIAGKQETGSQNEAFYGSSPLPANSTHQHHAQLMPAPNKAAAMEERHYVMGPDLSDQPLDFAPRFNPEHDRHSQSYYVRADSGGSLEGSDPVSAMPSNYTWPSSAASGAAYPPLPPVPPVGSQVDPSVVGASPALEYTAPLFGRAQSSSFHPSVPSVGAHFGVGAGAALHPPAAFPADAYGISDRPKKAAVPNWLREEIIKKKAVITTSAPDLPKEDSQSIEDEGVDKSYRKGDQADSKSINSSRSTEEEDDDEVEVEAARTAAMNQEIKRVLTEVLLKVTDELFNEIATRVLSEEDLTVDVEQKTGASSQKVLASVQAVTTPKASAKVLIPLKLKDADSVNASEKSTSTVPGDLLGLANYASDDEDDNEIQSSDKQKPKEHDNGKSHEESEEQDRSANLEKNPRKMSPNVGTDDRSTRYSAHEGAGGSSRTESRVPEDKKSGAKDVMKTEKPSQTLDFKKAKIDNSRSEDRRDKSEKNPRKMSPNVGTDDRSTRYSAHEGAGGSSRAESRVPEDKKPGAKDVMKTEKPSQTLDFKKTKIDNSRSEDRRDKSEKSSKREVRKGSGTNDNGIDITITKDRKIEKEEGNGVNHEERHARREKVDDLDGSKDIVKEKSRKSGEKAKESDSRKRPSPSNVKEEGKETERDSRAGVITDNGRKRERAKDEKREKSRRKDERGSSRRKRHRSSSIDSRGRESKDNSSRANDPSDESSDDSRRKVQPSRHRSPSPLRSRKRGRRSRSRSMSPVHHEISNPFNNELLSIYNHKAKQLGLWLIWLWGFILIGVSFYATQLMPLNTMLFNGELLDGPTITIITAPRPFVAPGYQLSQTSISHGKHWLRDDGSRLKTQKLQDFLSQEWKWNLCEGKMLIAWNNGDLPLHKGVLPPFLYGMGLRNRWLINEALLSDFRFVFDASWVIFSLYLNDLDQDFDRASEHFLGLATGKRLNHLQIFNFLVCALDDDIYDFSILQGLPVFKYANLETKISFDNSHFGTECFQKVTKVKSRMLLQILKLGYNFLWHNQMNTVGRTYKLTFYYAHSDAMTLAALEKVVKHAANSNLSEQPSFYDTSGKLCGNKSRRGRNTDRESEKRKKLKETDSFSLSLQLKDITVRIVHPGGKVDMYECAISAAQLLKNYPGRHVALPDFFDRPHESLLTADDILLPGKKYLVIPSSSVEKLKRRHYSHKAKHPTEGEEPKLDHEEVLDVSGDCLESSISFAKDFYASKERWSSWLWKKRQQEKEPFVPPIRTPKPWRHSRWEPNLNSIEEISP</sequence>
<feature type="compositionally biased region" description="Basic and acidic residues" evidence="1">
    <location>
        <begin position="131"/>
        <end position="147"/>
    </location>
</feature>
<feature type="compositionally biased region" description="Basic and acidic residues" evidence="1">
    <location>
        <begin position="758"/>
        <end position="812"/>
    </location>
</feature>
<feature type="compositionally biased region" description="Polar residues" evidence="1">
    <location>
        <begin position="194"/>
        <end position="205"/>
    </location>
</feature>
<dbReference type="PANTHER" id="PTHR47483">
    <property type="entry name" value="BETA-ARABINOFURANOSYLTRANSFERASE RAY1"/>
    <property type="match status" value="1"/>
</dbReference>
<feature type="compositionally biased region" description="Polar residues" evidence="1">
    <location>
        <begin position="161"/>
        <end position="181"/>
    </location>
</feature>
<dbReference type="Proteomes" id="UP001152561">
    <property type="component" value="Unassembled WGS sequence"/>
</dbReference>
<evidence type="ECO:0000313" key="4">
    <source>
        <dbReference type="Proteomes" id="UP001152561"/>
    </source>
</evidence>
<feature type="compositionally biased region" description="Basic and acidic residues" evidence="1">
    <location>
        <begin position="682"/>
        <end position="730"/>
    </location>
</feature>
<feature type="compositionally biased region" description="Polar residues" evidence="1">
    <location>
        <begin position="591"/>
        <end position="601"/>
    </location>
</feature>
<feature type="compositionally biased region" description="Basic and acidic residues" evidence="1">
    <location>
        <begin position="905"/>
        <end position="928"/>
    </location>
</feature>
<evidence type="ECO:0000259" key="2">
    <source>
        <dbReference type="Pfam" id="PF03407"/>
    </source>
</evidence>
<feature type="compositionally biased region" description="Basic and acidic residues" evidence="1">
    <location>
        <begin position="739"/>
        <end position="748"/>
    </location>
</feature>
<feature type="compositionally biased region" description="Pro residues" evidence="1">
    <location>
        <begin position="42"/>
        <end position="72"/>
    </location>
</feature>
<feature type="compositionally biased region" description="Basic residues" evidence="1">
    <location>
        <begin position="967"/>
        <end position="990"/>
    </location>
</feature>
<gene>
    <name evidence="3" type="ORF">K7X08_030833</name>
</gene>
<feature type="compositionally biased region" description="Polar residues" evidence="1">
    <location>
        <begin position="31"/>
        <end position="41"/>
    </location>
</feature>
<feature type="region of interest" description="Disordered" evidence="1">
    <location>
        <begin position="589"/>
        <end position="1000"/>
    </location>
</feature>
<organism evidence="3 4">
    <name type="scientific">Anisodus acutangulus</name>
    <dbReference type="NCBI Taxonomy" id="402998"/>
    <lineage>
        <taxon>Eukaryota</taxon>
        <taxon>Viridiplantae</taxon>
        <taxon>Streptophyta</taxon>
        <taxon>Embryophyta</taxon>
        <taxon>Tracheophyta</taxon>
        <taxon>Spermatophyta</taxon>
        <taxon>Magnoliopsida</taxon>
        <taxon>eudicotyledons</taxon>
        <taxon>Gunneridae</taxon>
        <taxon>Pentapetalae</taxon>
        <taxon>asterids</taxon>
        <taxon>lamiids</taxon>
        <taxon>Solanales</taxon>
        <taxon>Solanaceae</taxon>
        <taxon>Solanoideae</taxon>
        <taxon>Hyoscyameae</taxon>
        <taxon>Anisodus</taxon>
    </lineage>
</organism>
<feature type="compositionally biased region" description="Acidic residues" evidence="1">
    <location>
        <begin position="498"/>
        <end position="507"/>
    </location>
</feature>
<feature type="compositionally biased region" description="Polar residues" evidence="1">
    <location>
        <begin position="96"/>
        <end position="116"/>
    </location>
</feature>
<dbReference type="InterPro" id="IPR044575">
    <property type="entry name" value="RAY1-like"/>
</dbReference>
<dbReference type="OrthoDB" id="540503at2759"/>
<name>A0A9Q1M2G1_9SOLA</name>
<feature type="region of interest" description="Disordered" evidence="1">
    <location>
        <begin position="301"/>
        <end position="323"/>
    </location>
</feature>
<evidence type="ECO:0000313" key="3">
    <source>
        <dbReference type="EMBL" id="KAJ8548364.1"/>
    </source>
</evidence>
<feature type="compositionally biased region" description="Basic and acidic residues" evidence="1">
    <location>
        <begin position="825"/>
        <end position="879"/>
    </location>
</feature>
<reference evidence="4" key="1">
    <citation type="journal article" date="2023" name="Proc. Natl. Acad. Sci. U.S.A.">
        <title>Genomic and structural basis for evolution of tropane alkaloid biosynthesis.</title>
        <authorList>
            <person name="Wanga Y.-J."/>
            <person name="Taina T."/>
            <person name="Yua J.-Y."/>
            <person name="Lia J."/>
            <person name="Xua B."/>
            <person name="Chenc J."/>
            <person name="D'Auriad J.C."/>
            <person name="Huanga J.-P."/>
            <person name="Huanga S.-X."/>
        </authorList>
    </citation>
    <scope>NUCLEOTIDE SEQUENCE [LARGE SCALE GENOMIC DNA]</scope>
    <source>
        <strain evidence="4">cv. KIB-2019</strain>
    </source>
</reference>